<organism evidence="6 8">
    <name type="scientific">Streptococcus zhangguiae</name>
    <dbReference type="NCBI Taxonomy" id="2664091"/>
    <lineage>
        <taxon>Bacteria</taxon>
        <taxon>Bacillati</taxon>
        <taxon>Bacillota</taxon>
        <taxon>Bacilli</taxon>
        <taxon>Lactobacillales</taxon>
        <taxon>Streptococcaceae</taxon>
        <taxon>Streptococcus</taxon>
    </lineage>
</organism>
<evidence type="ECO:0000256" key="3">
    <source>
        <dbReference type="ARBA" id="ARBA00022679"/>
    </source>
</evidence>
<name>A0A6I4RJW4_9STRE</name>
<dbReference type="InterPro" id="IPR001173">
    <property type="entry name" value="Glyco_trans_2-like"/>
</dbReference>
<evidence type="ECO:0000313" key="5">
    <source>
        <dbReference type="EMBL" id="MTB64716.1"/>
    </source>
</evidence>
<dbReference type="Pfam" id="PF00535">
    <property type="entry name" value="Glycos_transf_2"/>
    <property type="match status" value="1"/>
</dbReference>
<evidence type="ECO:0000313" key="6">
    <source>
        <dbReference type="EMBL" id="MWV56781.1"/>
    </source>
</evidence>
<comment type="caution">
    <text evidence="6">The sequence shown here is derived from an EMBL/GenBank/DDBJ whole genome shotgun (WGS) entry which is preliminary data.</text>
</comment>
<dbReference type="InterPro" id="IPR029044">
    <property type="entry name" value="Nucleotide-diphossugar_trans"/>
</dbReference>
<dbReference type="AlphaFoldDB" id="A0A6I4RJW4"/>
<feature type="domain" description="Glycosyltransferase 2-like" evidence="4">
    <location>
        <begin position="3"/>
        <end position="135"/>
    </location>
</feature>
<keyword evidence="7" id="KW-1185">Reference proteome</keyword>
<dbReference type="InterPro" id="IPR050834">
    <property type="entry name" value="Glycosyltransf_2"/>
</dbReference>
<gene>
    <name evidence="5" type="ORF">GGG87_06885</name>
    <name evidence="6" type="ORF">GGH11_07315</name>
</gene>
<evidence type="ECO:0000256" key="1">
    <source>
        <dbReference type="ARBA" id="ARBA00006739"/>
    </source>
</evidence>
<accession>A0A6I4RJW4</accession>
<keyword evidence="2" id="KW-0328">Glycosyltransferase</keyword>
<dbReference type="GO" id="GO:0016757">
    <property type="term" value="F:glycosyltransferase activity"/>
    <property type="evidence" value="ECO:0007669"/>
    <property type="project" value="UniProtKB-KW"/>
</dbReference>
<keyword evidence="3" id="KW-0808">Transferase</keyword>
<comment type="similarity">
    <text evidence="1">Belongs to the glycosyltransferase 2 family.</text>
</comment>
<dbReference type="EMBL" id="WUBJ01000008">
    <property type="protein sequence ID" value="MWV56781.1"/>
    <property type="molecule type" value="Genomic_DNA"/>
</dbReference>
<dbReference type="RefSeq" id="WP_154609117.1">
    <property type="nucleotide sequence ID" value="NZ_CP072115.1"/>
</dbReference>
<dbReference type="SUPFAM" id="SSF53448">
    <property type="entry name" value="Nucleotide-diphospho-sugar transferases"/>
    <property type="match status" value="1"/>
</dbReference>
<reference evidence="5 7" key="2">
    <citation type="submission" date="2019-11" db="EMBL/GenBank/DDBJ databases">
        <title>Streptococcis sp. isolated from the respiratory tract of Marmot.</title>
        <authorList>
            <person name="Zhang G."/>
        </authorList>
    </citation>
    <scope>NUCLEOTIDE SEQUENCE [LARGE SCALE GENOMIC DNA]</scope>
    <source>
        <strain evidence="5">Zg-86</strain>
        <strain evidence="7">zg-86</strain>
    </source>
</reference>
<evidence type="ECO:0000256" key="2">
    <source>
        <dbReference type="ARBA" id="ARBA00022676"/>
    </source>
</evidence>
<dbReference type="PANTHER" id="PTHR43685">
    <property type="entry name" value="GLYCOSYLTRANSFERASE"/>
    <property type="match status" value="1"/>
</dbReference>
<evidence type="ECO:0000259" key="4">
    <source>
        <dbReference type="Pfam" id="PF00535"/>
    </source>
</evidence>
<dbReference type="Proteomes" id="UP000435060">
    <property type="component" value="Unassembled WGS sequence"/>
</dbReference>
<evidence type="ECO:0000313" key="7">
    <source>
        <dbReference type="Proteomes" id="UP000435060"/>
    </source>
</evidence>
<dbReference type="PANTHER" id="PTHR43685:SF5">
    <property type="entry name" value="GLYCOSYLTRANSFERASE EPSE-RELATED"/>
    <property type="match status" value="1"/>
</dbReference>
<reference evidence="6 8" key="1">
    <citation type="submission" date="2019-10" db="EMBL/GenBank/DDBJ databases">
        <title>Streptococcis sp, isolated from the respiratory tract of Marmot.</title>
        <authorList>
            <person name="Zhang G."/>
        </authorList>
    </citation>
    <scope>NUCLEOTIDE SEQUENCE [LARGE SCALE GENOMIC DNA]</scope>
    <source>
        <strain evidence="6">Zg-70</strain>
        <strain evidence="8">zg-70</strain>
    </source>
</reference>
<sequence length="312" mass="36722">MISIIMSIFNENLNWVQESVVSILSQTYQDFELILIVDNPNIDKGILDFLSTISKKNLNVHIFINNRNLGLAKSMNKAISMAKGHYIARMDADDIAEKNRLEEEVEFLEANDYDMVFCGKINMSENGDTFFQEYWRPVNIRQSLFLGSNVINHPTVLIKKSVLQDLNGYREFPNSEDYDLWLRMLEQDYKIGYLNQILLKYRLRDSSASIGRALEQYYVSEFILRLSLKRRENEGIDNYSIDDLKIYLDKKKITPKKQKKFLTAKNYLEKALNNIQNRSFIRAFQNILLSFVFFPELPYKAIRRAIQVKYIE</sequence>
<dbReference type="EMBL" id="WLCG01000009">
    <property type="protein sequence ID" value="MTB64716.1"/>
    <property type="molecule type" value="Genomic_DNA"/>
</dbReference>
<dbReference type="Proteomes" id="UP000435423">
    <property type="component" value="Unassembled WGS sequence"/>
</dbReference>
<proteinExistence type="inferred from homology"/>
<dbReference type="Gene3D" id="3.90.550.10">
    <property type="entry name" value="Spore Coat Polysaccharide Biosynthesis Protein SpsA, Chain A"/>
    <property type="match status" value="1"/>
</dbReference>
<evidence type="ECO:0000313" key="8">
    <source>
        <dbReference type="Proteomes" id="UP000435423"/>
    </source>
</evidence>
<protein>
    <submittedName>
        <fullName evidence="6">Glycosyltransferase</fullName>
    </submittedName>
</protein>